<dbReference type="EMBL" id="JAGYWB010000005">
    <property type="protein sequence ID" value="KAI0522331.1"/>
    <property type="molecule type" value="Genomic_DNA"/>
</dbReference>
<dbReference type="Proteomes" id="UP000829196">
    <property type="component" value="Unassembled WGS sequence"/>
</dbReference>
<gene>
    <name evidence="1" type="ORF">KFK09_004709</name>
</gene>
<reference evidence="1" key="1">
    <citation type="journal article" date="2022" name="Front. Genet.">
        <title>Chromosome-Scale Assembly of the Dendrobium nobile Genome Provides Insights Into the Molecular Mechanism of the Biosynthesis of the Medicinal Active Ingredient of Dendrobium.</title>
        <authorList>
            <person name="Xu Q."/>
            <person name="Niu S.-C."/>
            <person name="Li K.-L."/>
            <person name="Zheng P.-J."/>
            <person name="Zhang X.-J."/>
            <person name="Jia Y."/>
            <person name="Liu Y."/>
            <person name="Niu Y.-X."/>
            <person name="Yu L.-H."/>
            <person name="Chen D.-F."/>
            <person name="Zhang G.-Q."/>
        </authorList>
    </citation>
    <scope>NUCLEOTIDE SEQUENCE</scope>
    <source>
        <tissue evidence="1">Leaf</tissue>
    </source>
</reference>
<accession>A0A8T3BWB1</accession>
<organism evidence="1 2">
    <name type="scientific">Dendrobium nobile</name>
    <name type="common">Orchid</name>
    <dbReference type="NCBI Taxonomy" id="94219"/>
    <lineage>
        <taxon>Eukaryota</taxon>
        <taxon>Viridiplantae</taxon>
        <taxon>Streptophyta</taxon>
        <taxon>Embryophyta</taxon>
        <taxon>Tracheophyta</taxon>
        <taxon>Spermatophyta</taxon>
        <taxon>Magnoliopsida</taxon>
        <taxon>Liliopsida</taxon>
        <taxon>Asparagales</taxon>
        <taxon>Orchidaceae</taxon>
        <taxon>Epidendroideae</taxon>
        <taxon>Malaxideae</taxon>
        <taxon>Dendrobiinae</taxon>
        <taxon>Dendrobium</taxon>
    </lineage>
</organism>
<evidence type="ECO:0000313" key="2">
    <source>
        <dbReference type="Proteomes" id="UP000829196"/>
    </source>
</evidence>
<dbReference type="AlphaFoldDB" id="A0A8T3BWB1"/>
<protein>
    <submittedName>
        <fullName evidence="1">Uncharacterized protein</fullName>
    </submittedName>
</protein>
<proteinExistence type="predicted"/>
<keyword evidence="2" id="KW-1185">Reference proteome</keyword>
<name>A0A8T3BWB1_DENNO</name>
<comment type="caution">
    <text evidence="1">The sequence shown here is derived from an EMBL/GenBank/DDBJ whole genome shotgun (WGS) entry which is preliminary data.</text>
</comment>
<sequence>MAYNMKMKSLLENMHLFARFKIISLSFYNELVNLEVLLCLLNSLPSLFAQTACESGVSKWLESNYWAS</sequence>
<evidence type="ECO:0000313" key="1">
    <source>
        <dbReference type="EMBL" id="KAI0522331.1"/>
    </source>
</evidence>